<gene>
    <name evidence="1" type="ORF">CWR48_17330</name>
</gene>
<organism evidence="1 2">
    <name type="scientific">Oceanobacillus arenosus</name>
    <dbReference type="NCBI Taxonomy" id="1229153"/>
    <lineage>
        <taxon>Bacteria</taxon>
        <taxon>Bacillati</taxon>
        <taxon>Bacillota</taxon>
        <taxon>Bacilli</taxon>
        <taxon>Bacillales</taxon>
        <taxon>Bacillaceae</taxon>
        <taxon>Oceanobacillus</taxon>
    </lineage>
</organism>
<keyword evidence="2" id="KW-1185">Reference proteome</keyword>
<protein>
    <submittedName>
        <fullName evidence="1">Uncharacterized protein</fullName>
    </submittedName>
</protein>
<dbReference type="Proteomes" id="UP000257143">
    <property type="component" value="Unassembled WGS sequence"/>
</dbReference>
<proteinExistence type="predicted"/>
<evidence type="ECO:0000313" key="1">
    <source>
        <dbReference type="EMBL" id="RDW16403.1"/>
    </source>
</evidence>
<comment type="caution">
    <text evidence="1">The sequence shown here is derived from an EMBL/GenBank/DDBJ whole genome shotgun (WGS) entry which is preliminary data.</text>
</comment>
<accession>A0A3D8PJZ2</accession>
<reference evidence="2" key="1">
    <citation type="submission" date="2017-11" db="EMBL/GenBank/DDBJ databases">
        <authorList>
            <person name="Zhu W."/>
        </authorList>
    </citation>
    <scope>NUCLEOTIDE SEQUENCE [LARGE SCALE GENOMIC DNA]</scope>
    <source>
        <strain evidence="2">CAU 1183</strain>
    </source>
</reference>
<name>A0A3D8PJZ2_9BACI</name>
<sequence>MACETIVIISKEGFFIILIGTSYSVLPTHSVGLNLELINEANQRHRIFEGIEQLSHSFTDQMDPEQIRRSVL</sequence>
<dbReference type="EMBL" id="PIOC01000027">
    <property type="protein sequence ID" value="RDW16403.1"/>
    <property type="molecule type" value="Genomic_DNA"/>
</dbReference>
<dbReference type="AlphaFoldDB" id="A0A3D8PJZ2"/>
<evidence type="ECO:0000313" key="2">
    <source>
        <dbReference type="Proteomes" id="UP000257143"/>
    </source>
</evidence>